<feature type="region of interest" description="Disordered" evidence="6">
    <location>
        <begin position="340"/>
        <end position="360"/>
    </location>
</feature>
<feature type="compositionally biased region" description="Polar residues" evidence="6">
    <location>
        <begin position="120"/>
        <end position="129"/>
    </location>
</feature>
<evidence type="ECO:0000259" key="8">
    <source>
        <dbReference type="Pfam" id="PF01490"/>
    </source>
</evidence>
<keyword evidence="4 7" id="KW-1133">Transmembrane helix</keyword>
<dbReference type="InterPro" id="IPR013057">
    <property type="entry name" value="AA_transpt_TM"/>
</dbReference>
<dbReference type="PANTHER" id="PTHR22950">
    <property type="entry name" value="AMINO ACID TRANSPORTER"/>
    <property type="match status" value="1"/>
</dbReference>
<sequence>MGTRKGKKAAPATPPPPKTEAESAAQDSSSSSASTAAAAATSVPVSKTITPKRSLLAESLSNATTPQPPPDVVKRASYGSLGKTLGVAAIASQMDDRSSRSGTPSPPKAGTSPRGIPASSDRNSGNFGSYISRGRAAASGGAGTGGGSFSRQGFGTPRSFTPSPMRTGIITGRGSPRPRPEFAEDRELTESEVARLVAEHLVLPDDGGGDDNNGAANKGASPHGSFVGTVSHNLLGGEVTRDIYQWTERRENPAHRRRNSEPDIRDAVHQHNYDGSDGSGGGDGVPRASELREPGVFRRHFVQTQAQRSGRALPSNVVTRNFLDFLALYGFYGGDVFPEDEDDDDDGDIGSIHTGGGRTNLGDIEDDAALSSPLLETQPLVPRSRTPSVAALHGGTSNRKAFFMVLKAFVGTGVLFLPKAFANGGMGFSLVCLVIIGSLTLHCMLLLVETSRKLGGSFGDIGEHLYGQWMRQLVLGSIALSQAGFCCAYYIFIAQNLRDFLMVVSDCRLVWPDWVFIAIQLAAYIPLSWVRKIKHFSITSLVADVFIMVGLAYILYLDVLTIATRGIATDFVWFNNQSFPLFVGTAMFAFEGICLILPIGESMKRPEQFGKVLCACTALIGAIFFSVGAAGYATFGAQVETVVFLNLPPGAPTQLVQLVYALAIVLSFPLTVYPTIRITEHALLGARDGKHDAGVKWLKNAFRAALVALLGVVAWFGADNLDKFVALVGCFACIPLSFIYPSLFHWHVAGSRLERAKDAALVGFGVVAMVYTTWITLNAWVDGEPDRPADRCVGVGH</sequence>
<feature type="region of interest" description="Disordered" evidence="6">
    <location>
        <begin position="204"/>
        <end position="224"/>
    </location>
</feature>
<feature type="domain" description="Amino acid transporter transmembrane" evidence="8">
    <location>
        <begin position="395"/>
        <end position="776"/>
    </location>
</feature>
<keyword evidence="3 7" id="KW-0812">Transmembrane</keyword>
<evidence type="ECO:0000256" key="7">
    <source>
        <dbReference type="SAM" id="Phobius"/>
    </source>
</evidence>
<feature type="region of interest" description="Disordered" evidence="6">
    <location>
        <begin position="246"/>
        <end position="289"/>
    </location>
</feature>
<evidence type="ECO:0000313" key="9">
    <source>
        <dbReference type="EMBL" id="KAJ3169352.1"/>
    </source>
</evidence>
<name>A0AAD5XLN0_9FUNG</name>
<feature type="compositionally biased region" description="Basic and acidic residues" evidence="6">
    <location>
        <begin position="247"/>
        <end position="274"/>
    </location>
</feature>
<feature type="transmembrane region" description="Helical" evidence="7">
    <location>
        <begin position="724"/>
        <end position="748"/>
    </location>
</feature>
<dbReference type="Proteomes" id="UP001212152">
    <property type="component" value="Unassembled WGS sequence"/>
</dbReference>
<feature type="transmembrane region" description="Helical" evidence="7">
    <location>
        <begin position="760"/>
        <end position="781"/>
    </location>
</feature>
<keyword evidence="10" id="KW-1185">Reference proteome</keyword>
<feature type="transmembrane region" description="Helical" evidence="7">
    <location>
        <begin position="697"/>
        <end position="718"/>
    </location>
</feature>
<evidence type="ECO:0000256" key="2">
    <source>
        <dbReference type="ARBA" id="ARBA00008066"/>
    </source>
</evidence>
<evidence type="ECO:0000256" key="4">
    <source>
        <dbReference type="ARBA" id="ARBA00022989"/>
    </source>
</evidence>
<dbReference type="Pfam" id="PF01490">
    <property type="entry name" value="Aa_trans"/>
    <property type="match status" value="1"/>
</dbReference>
<evidence type="ECO:0000256" key="5">
    <source>
        <dbReference type="ARBA" id="ARBA00023136"/>
    </source>
</evidence>
<dbReference type="PANTHER" id="PTHR22950:SF666">
    <property type="entry name" value="VACUOLAR AMINO ACID TRANSPORTER 4"/>
    <property type="match status" value="1"/>
</dbReference>
<evidence type="ECO:0000256" key="3">
    <source>
        <dbReference type="ARBA" id="ARBA00022692"/>
    </source>
</evidence>
<feature type="transmembrane region" description="Helical" evidence="7">
    <location>
        <begin position="541"/>
        <end position="559"/>
    </location>
</feature>
<evidence type="ECO:0000256" key="6">
    <source>
        <dbReference type="SAM" id="MobiDB-lite"/>
    </source>
</evidence>
<reference evidence="9" key="1">
    <citation type="submission" date="2020-05" db="EMBL/GenBank/DDBJ databases">
        <title>Phylogenomic resolution of chytrid fungi.</title>
        <authorList>
            <person name="Stajich J.E."/>
            <person name="Amses K."/>
            <person name="Simmons R."/>
            <person name="Seto K."/>
            <person name="Myers J."/>
            <person name="Bonds A."/>
            <person name="Quandt C.A."/>
            <person name="Barry K."/>
            <person name="Liu P."/>
            <person name="Grigoriev I."/>
            <person name="Longcore J.E."/>
            <person name="James T.Y."/>
        </authorList>
    </citation>
    <scope>NUCLEOTIDE SEQUENCE</scope>
    <source>
        <strain evidence="9">JEL0379</strain>
    </source>
</reference>
<gene>
    <name evidence="9" type="primary">AVT3</name>
    <name evidence="9" type="ORF">HDU87_000673</name>
</gene>
<dbReference type="Gene3D" id="1.20.1740.10">
    <property type="entry name" value="Amino acid/polyamine transporter I"/>
    <property type="match status" value="1"/>
</dbReference>
<feature type="transmembrane region" description="Helical" evidence="7">
    <location>
        <begin position="469"/>
        <end position="491"/>
    </location>
</feature>
<accession>A0AAD5XLN0</accession>
<feature type="transmembrane region" description="Helical" evidence="7">
    <location>
        <begin position="511"/>
        <end position="529"/>
    </location>
</feature>
<feature type="compositionally biased region" description="Low complexity" evidence="6">
    <location>
        <begin position="22"/>
        <end position="42"/>
    </location>
</feature>
<feature type="transmembrane region" description="Helical" evidence="7">
    <location>
        <begin position="427"/>
        <end position="448"/>
    </location>
</feature>
<feature type="region of interest" description="Disordered" evidence="6">
    <location>
        <begin position="1"/>
        <end position="186"/>
    </location>
</feature>
<evidence type="ECO:0000256" key="1">
    <source>
        <dbReference type="ARBA" id="ARBA00004141"/>
    </source>
</evidence>
<evidence type="ECO:0000313" key="10">
    <source>
        <dbReference type="Proteomes" id="UP001212152"/>
    </source>
</evidence>
<protein>
    <submittedName>
        <fullName evidence="9">Neutral amino acid transporter</fullName>
    </submittedName>
</protein>
<comment type="caution">
    <text evidence="9">The sequence shown here is derived from an EMBL/GenBank/DDBJ whole genome shotgun (WGS) entry which is preliminary data.</text>
</comment>
<dbReference type="EMBL" id="JADGJQ010000109">
    <property type="protein sequence ID" value="KAJ3169352.1"/>
    <property type="molecule type" value="Genomic_DNA"/>
</dbReference>
<dbReference type="GO" id="GO:0015179">
    <property type="term" value="F:L-amino acid transmembrane transporter activity"/>
    <property type="evidence" value="ECO:0007669"/>
    <property type="project" value="TreeGrafter"/>
</dbReference>
<organism evidence="9 10">
    <name type="scientific">Geranomyces variabilis</name>
    <dbReference type="NCBI Taxonomy" id="109894"/>
    <lineage>
        <taxon>Eukaryota</taxon>
        <taxon>Fungi</taxon>
        <taxon>Fungi incertae sedis</taxon>
        <taxon>Chytridiomycota</taxon>
        <taxon>Chytridiomycota incertae sedis</taxon>
        <taxon>Chytridiomycetes</taxon>
        <taxon>Spizellomycetales</taxon>
        <taxon>Powellomycetaceae</taxon>
        <taxon>Geranomyces</taxon>
    </lineage>
</organism>
<feature type="transmembrane region" description="Helical" evidence="7">
    <location>
        <begin position="655"/>
        <end position="676"/>
    </location>
</feature>
<dbReference type="GO" id="GO:0005774">
    <property type="term" value="C:vacuolar membrane"/>
    <property type="evidence" value="ECO:0007669"/>
    <property type="project" value="TreeGrafter"/>
</dbReference>
<keyword evidence="5 7" id="KW-0472">Membrane</keyword>
<feature type="transmembrane region" description="Helical" evidence="7">
    <location>
        <begin position="579"/>
        <end position="600"/>
    </location>
</feature>
<comment type="similarity">
    <text evidence="2">Belongs to the amino acid/polyamine transporter 2 family.</text>
</comment>
<dbReference type="AlphaFoldDB" id="A0AAD5XLN0"/>
<feature type="transmembrane region" description="Helical" evidence="7">
    <location>
        <begin position="612"/>
        <end position="635"/>
    </location>
</feature>
<comment type="subcellular location">
    <subcellularLocation>
        <location evidence="1">Membrane</location>
        <topology evidence="1">Multi-pass membrane protein</topology>
    </subcellularLocation>
</comment>
<proteinExistence type="inferred from homology"/>